<keyword evidence="1" id="KW-0812">Transmembrane</keyword>
<dbReference type="RefSeq" id="WP_231060318.1">
    <property type="nucleotide sequence ID" value="NZ_JAJNOC010000010.1"/>
</dbReference>
<keyword evidence="3" id="KW-1185">Reference proteome</keyword>
<accession>A0ABS8QBA8</accession>
<evidence type="ECO:0000313" key="3">
    <source>
        <dbReference type="Proteomes" id="UP001179361"/>
    </source>
</evidence>
<keyword evidence="1" id="KW-0472">Membrane</keyword>
<sequence length="120" mass="13272">MFYRLLADAVLLAHLAFILFVVFGALLVLRRRRLMPLHLLAVAWGIGIELLGAVCPLTYAENRMRLLAGDAGYSGGFVEHYVVALIYPGELTRGMQLGLAAGVLLVNAGLYGWMLRRRFP</sequence>
<feature type="transmembrane region" description="Helical" evidence="1">
    <location>
        <begin position="41"/>
        <end position="60"/>
    </location>
</feature>
<dbReference type="EMBL" id="JAJNOC010000010">
    <property type="protein sequence ID" value="MCD2519043.1"/>
    <property type="molecule type" value="Genomic_DNA"/>
</dbReference>
<dbReference type="Proteomes" id="UP001179361">
    <property type="component" value="Unassembled WGS sequence"/>
</dbReference>
<keyword evidence="1" id="KW-1133">Transmembrane helix</keyword>
<feature type="transmembrane region" description="Helical" evidence="1">
    <location>
        <begin position="97"/>
        <end position="115"/>
    </location>
</feature>
<name>A0ABS8QBA8_9BURK</name>
<reference evidence="2" key="1">
    <citation type="submission" date="2021-11" db="EMBL/GenBank/DDBJ databases">
        <title>The complete genome of Massilia sp sp. G4R7.</title>
        <authorList>
            <person name="Liu L."/>
            <person name="Yue J."/>
            <person name="Yuan J."/>
            <person name="Yang F."/>
            <person name="Li L."/>
        </authorList>
    </citation>
    <scope>NUCLEOTIDE SEQUENCE</scope>
    <source>
        <strain evidence="2">G4R7</strain>
    </source>
</reference>
<evidence type="ECO:0000256" key="1">
    <source>
        <dbReference type="SAM" id="Phobius"/>
    </source>
</evidence>
<protein>
    <submittedName>
        <fullName evidence="2">DUF2784 domain-containing protein</fullName>
    </submittedName>
</protein>
<feature type="transmembrane region" description="Helical" evidence="1">
    <location>
        <begin position="6"/>
        <end position="29"/>
    </location>
</feature>
<proteinExistence type="predicted"/>
<evidence type="ECO:0000313" key="2">
    <source>
        <dbReference type="EMBL" id="MCD2519043.1"/>
    </source>
</evidence>
<dbReference type="Pfam" id="PF10861">
    <property type="entry name" value="DUF2784"/>
    <property type="match status" value="1"/>
</dbReference>
<comment type="caution">
    <text evidence="2">The sequence shown here is derived from an EMBL/GenBank/DDBJ whole genome shotgun (WGS) entry which is preliminary data.</text>
</comment>
<organism evidence="2 3">
    <name type="scientific">Massilia phyllostachyos</name>
    <dbReference type="NCBI Taxonomy" id="2898585"/>
    <lineage>
        <taxon>Bacteria</taxon>
        <taxon>Pseudomonadati</taxon>
        <taxon>Pseudomonadota</taxon>
        <taxon>Betaproteobacteria</taxon>
        <taxon>Burkholderiales</taxon>
        <taxon>Oxalobacteraceae</taxon>
        <taxon>Telluria group</taxon>
        <taxon>Massilia</taxon>
    </lineage>
</organism>
<dbReference type="InterPro" id="IPR021218">
    <property type="entry name" value="DUF2784"/>
</dbReference>
<gene>
    <name evidence="2" type="ORF">LQ564_22330</name>
</gene>